<keyword evidence="4" id="KW-0472">Membrane</keyword>
<evidence type="ECO:0000313" key="6">
    <source>
        <dbReference type="EMBL" id="GGK14735.1"/>
    </source>
</evidence>
<dbReference type="EMBL" id="BMQC01000001">
    <property type="protein sequence ID" value="GGK14735.1"/>
    <property type="molecule type" value="Genomic_DNA"/>
</dbReference>
<dbReference type="RefSeq" id="WP_189112404.1">
    <property type="nucleotide sequence ID" value="NZ_BMQC01000001.1"/>
</dbReference>
<dbReference type="InterPro" id="IPR010652">
    <property type="entry name" value="DUF1232"/>
</dbReference>
<comment type="subcellular location">
    <subcellularLocation>
        <location evidence="1">Endomembrane system</location>
        <topology evidence="1">Multi-pass membrane protein</topology>
    </subcellularLocation>
</comment>
<keyword evidence="2" id="KW-0812">Transmembrane</keyword>
<organism evidence="6 7">
    <name type="scientific">Pilimelia terevasa</name>
    <dbReference type="NCBI Taxonomy" id="53372"/>
    <lineage>
        <taxon>Bacteria</taxon>
        <taxon>Bacillati</taxon>
        <taxon>Actinomycetota</taxon>
        <taxon>Actinomycetes</taxon>
        <taxon>Micromonosporales</taxon>
        <taxon>Micromonosporaceae</taxon>
        <taxon>Pilimelia</taxon>
    </lineage>
</organism>
<reference evidence="6" key="2">
    <citation type="submission" date="2020-09" db="EMBL/GenBank/DDBJ databases">
        <authorList>
            <person name="Sun Q."/>
            <person name="Ohkuma M."/>
        </authorList>
    </citation>
    <scope>NUCLEOTIDE SEQUENCE</scope>
    <source>
        <strain evidence="6">JCM 3091</strain>
    </source>
</reference>
<evidence type="ECO:0000259" key="5">
    <source>
        <dbReference type="Pfam" id="PF06803"/>
    </source>
</evidence>
<evidence type="ECO:0000313" key="7">
    <source>
        <dbReference type="Proteomes" id="UP000662200"/>
    </source>
</evidence>
<sequence>MAAGTTGRALRRTAAFRALWRALTAGSRGGPSIGARLAALPRMVRASMRGEYDGGGRTLLMAAAAAYVVSPIDAVPEALLMVVGLVDDAFVVTWLAGAVLAETERFLEWERRRAATIDGDLLG</sequence>
<protein>
    <recommendedName>
        <fullName evidence="5">DUF1232 domain-containing protein</fullName>
    </recommendedName>
</protein>
<proteinExistence type="predicted"/>
<feature type="domain" description="DUF1232" evidence="5">
    <location>
        <begin position="59"/>
        <end position="94"/>
    </location>
</feature>
<evidence type="ECO:0000256" key="1">
    <source>
        <dbReference type="ARBA" id="ARBA00004127"/>
    </source>
</evidence>
<evidence type="ECO:0000256" key="2">
    <source>
        <dbReference type="ARBA" id="ARBA00022692"/>
    </source>
</evidence>
<keyword evidence="3" id="KW-1133">Transmembrane helix</keyword>
<accession>A0A8J3FDY6</accession>
<dbReference type="Pfam" id="PF06803">
    <property type="entry name" value="DUF1232"/>
    <property type="match status" value="1"/>
</dbReference>
<gene>
    <name evidence="6" type="ORF">GCM10010124_04170</name>
</gene>
<comment type="caution">
    <text evidence="6">The sequence shown here is derived from an EMBL/GenBank/DDBJ whole genome shotgun (WGS) entry which is preliminary data.</text>
</comment>
<reference evidence="6" key="1">
    <citation type="journal article" date="2014" name="Int. J. Syst. Evol. Microbiol.">
        <title>Complete genome sequence of Corynebacterium casei LMG S-19264T (=DSM 44701T), isolated from a smear-ripened cheese.</title>
        <authorList>
            <consortium name="US DOE Joint Genome Institute (JGI-PGF)"/>
            <person name="Walter F."/>
            <person name="Albersmeier A."/>
            <person name="Kalinowski J."/>
            <person name="Ruckert C."/>
        </authorList>
    </citation>
    <scope>NUCLEOTIDE SEQUENCE</scope>
    <source>
        <strain evidence="6">JCM 3091</strain>
    </source>
</reference>
<dbReference type="GO" id="GO:0012505">
    <property type="term" value="C:endomembrane system"/>
    <property type="evidence" value="ECO:0007669"/>
    <property type="project" value="UniProtKB-SubCell"/>
</dbReference>
<evidence type="ECO:0000256" key="3">
    <source>
        <dbReference type="ARBA" id="ARBA00022989"/>
    </source>
</evidence>
<dbReference type="AlphaFoldDB" id="A0A8J3FDY6"/>
<name>A0A8J3FDY6_9ACTN</name>
<dbReference type="Proteomes" id="UP000662200">
    <property type="component" value="Unassembled WGS sequence"/>
</dbReference>
<evidence type="ECO:0000256" key="4">
    <source>
        <dbReference type="ARBA" id="ARBA00023136"/>
    </source>
</evidence>
<keyword evidence="7" id="KW-1185">Reference proteome</keyword>